<dbReference type="PANTHER" id="PTHR44259:SF93">
    <property type="entry name" value="PROTEIN, PUTATIVE (DUF295)-RELATED"/>
    <property type="match status" value="1"/>
</dbReference>
<gene>
    <name evidence="2" type="ORF">CARUB_v10015886mg</name>
</gene>
<dbReference type="AlphaFoldDB" id="R0I7Y3"/>
<dbReference type="PANTHER" id="PTHR44259">
    <property type="entry name" value="OS07G0183000 PROTEIN-RELATED"/>
    <property type="match status" value="1"/>
</dbReference>
<keyword evidence="3" id="KW-1185">Reference proteome</keyword>
<evidence type="ECO:0000313" key="3">
    <source>
        <dbReference type="Proteomes" id="UP000029121"/>
    </source>
</evidence>
<evidence type="ECO:0000313" key="2">
    <source>
        <dbReference type="EMBL" id="EOA32593.1"/>
    </source>
</evidence>
<dbReference type="InterPro" id="IPR050942">
    <property type="entry name" value="F-box_BR-signaling"/>
</dbReference>
<dbReference type="Proteomes" id="UP000029121">
    <property type="component" value="Unassembled WGS sequence"/>
</dbReference>
<proteinExistence type="predicted"/>
<reference evidence="3" key="1">
    <citation type="journal article" date="2013" name="Nat. Genet.">
        <title>The Capsella rubella genome and the genomic consequences of rapid mating system evolution.</title>
        <authorList>
            <person name="Slotte T."/>
            <person name="Hazzouri K.M."/>
            <person name="Agren J.A."/>
            <person name="Koenig D."/>
            <person name="Maumus F."/>
            <person name="Guo Y.L."/>
            <person name="Steige K."/>
            <person name="Platts A.E."/>
            <person name="Escobar J.S."/>
            <person name="Newman L.K."/>
            <person name="Wang W."/>
            <person name="Mandakova T."/>
            <person name="Vello E."/>
            <person name="Smith L.M."/>
            <person name="Henz S.R."/>
            <person name="Steffen J."/>
            <person name="Takuno S."/>
            <person name="Brandvain Y."/>
            <person name="Coop G."/>
            <person name="Andolfatto P."/>
            <person name="Hu T.T."/>
            <person name="Blanchette M."/>
            <person name="Clark R.M."/>
            <person name="Quesneville H."/>
            <person name="Nordborg M."/>
            <person name="Gaut B.S."/>
            <person name="Lysak M.A."/>
            <person name="Jenkins J."/>
            <person name="Grimwood J."/>
            <person name="Chapman J."/>
            <person name="Prochnik S."/>
            <person name="Shu S."/>
            <person name="Rokhsar D."/>
            <person name="Schmutz J."/>
            <person name="Weigel D."/>
            <person name="Wright S.I."/>
        </authorList>
    </citation>
    <scope>NUCLEOTIDE SEQUENCE [LARGE SCALE GENOMIC DNA]</scope>
    <source>
        <strain evidence="3">cv. Monte Gargano</strain>
    </source>
</reference>
<dbReference type="EMBL" id="KB870807">
    <property type="protein sequence ID" value="EOA32593.1"/>
    <property type="molecule type" value="Genomic_DNA"/>
</dbReference>
<sequence length="268" mass="30851">MSMLLVKKVADVKQKQVTMAEQRIPESIYLSHNIGSSRGWVIRMNNEDLTVHLTNMFNPSAPRSTHKVISLPILLTPYNAPVLSQSMAIAQVCNVSLSSSPDNLDQECIVAVKFWGRSISFCTIEYEFELLRRCTRTKHLVESPSGDTFIIVKYHLLTSKGKPVFRWETQDFDPWEVKTGKSWLMLYMHDPATREETYVQDIGDLCIFLGQNEPFCVPVSMYPGLKPNSIYFTERTQVFLYNIADQTFTRLSHDCQISNHWIQPIVHK</sequence>
<name>R0I7Y3_9BRAS</name>
<dbReference type="InterPro" id="IPR005174">
    <property type="entry name" value="KIB1-4_b-propeller"/>
</dbReference>
<organism evidence="2 3">
    <name type="scientific">Capsella rubella</name>
    <dbReference type="NCBI Taxonomy" id="81985"/>
    <lineage>
        <taxon>Eukaryota</taxon>
        <taxon>Viridiplantae</taxon>
        <taxon>Streptophyta</taxon>
        <taxon>Embryophyta</taxon>
        <taxon>Tracheophyta</taxon>
        <taxon>Spermatophyta</taxon>
        <taxon>Magnoliopsida</taxon>
        <taxon>eudicotyledons</taxon>
        <taxon>Gunneridae</taxon>
        <taxon>Pentapetalae</taxon>
        <taxon>rosids</taxon>
        <taxon>malvids</taxon>
        <taxon>Brassicales</taxon>
        <taxon>Brassicaceae</taxon>
        <taxon>Camelineae</taxon>
        <taxon>Capsella</taxon>
    </lineage>
</organism>
<protein>
    <recommendedName>
        <fullName evidence="1">KIB1-4 beta-propeller domain-containing protein</fullName>
    </recommendedName>
</protein>
<evidence type="ECO:0000259" key="1">
    <source>
        <dbReference type="Pfam" id="PF03478"/>
    </source>
</evidence>
<accession>R0I7Y3</accession>
<dbReference type="Pfam" id="PF03478">
    <property type="entry name" value="Beta-prop_KIB1-4"/>
    <property type="match status" value="1"/>
</dbReference>
<feature type="domain" description="KIB1-4 beta-propeller" evidence="1">
    <location>
        <begin position="133"/>
        <end position="242"/>
    </location>
</feature>